<dbReference type="Pfam" id="PF13490">
    <property type="entry name" value="zf-HC2"/>
    <property type="match status" value="1"/>
</dbReference>
<evidence type="ECO:0000313" key="3">
    <source>
        <dbReference type="Proteomes" id="UP000515563"/>
    </source>
</evidence>
<keyword evidence="3" id="KW-1185">Reference proteome</keyword>
<reference evidence="3" key="1">
    <citation type="submission" date="2019-09" db="EMBL/GenBank/DDBJ databases">
        <title>Antimicrobial potential of Antarctic Bacteria.</title>
        <authorList>
            <person name="Benaud N."/>
            <person name="Edwards R.J."/>
            <person name="Ferrari B.C."/>
        </authorList>
    </citation>
    <scope>NUCLEOTIDE SEQUENCE [LARGE SCALE GENOMIC DNA]</scope>
    <source>
        <strain evidence="3">SPB151</strain>
    </source>
</reference>
<sequence>MSVTSMWTCHWARRRIQRYLDADPAAPLTFEEVHRLEVHLATCDRCTALTDEYRGVRQALIGWSTRRYPHPAALARLRVAAEQIMSEDAG</sequence>
<proteinExistence type="predicted"/>
<accession>A0A7G6WW78</accession>
<dbReference type="KEGG" id="kqi:F1D05_10470"/>
<name>A0A7G6WW78_9ACTN</name>
<dbReference type="AlphaFoldDB" id="A0A7G6WW78"/>
<gene>
    <name evidence="2" type="ORF">F1D05_10470</name>
</gene>
<evidence type="ECO:0000313" key="2">
    <source>
        <dbReference type="EMBL" id="QNE18243.1"/>
    </source>
</evidence>
<dbReference type="EMBL" id="CP043661">
    <property type="protein sequence ID" value="QNE18243.1"/>
    <property type="molecule type" value="Genomic_DNA"/>
</dbReference>
<protein>
    <submittedName>
        <fullName evidence="2">Zf-HC2 domain-containing protein</fullName>
    </submittedName>
</protein>
<dbReference type="RefSeq" id="WP_185447245.1">
    <property type="nucleotide sequence ID" value="NZ_CP043661.1"/>
</dbReference>
<dbReference type="InterPro" id="IPR027383">
    <property type="entry name" value="Znf_put"/>
</dbReference>
<feature type="domain" description="Putative zinc-finger" evidence="1">
    <location>
        <begin position="9"/>
        <end position="46"/>
    </location>
</feature>
<reference evidence="2 3" key="2">
    <citation type="journal article" date="2020" name="Microbiol. Resour. Announc.">
        <title>Antarctic desert soil bacteria exhibit high novel natural product potential, evaluated through long-read genome sequencing and comparative genomics.</title>
        <authorList>
            <person name="Benaud N."/>
            <person name="Edwards R.J."/>
            <person name="Amos T.G."/>
            <person name="D'Agostino P.M."/>
            <person name="Gutierrez-Chavez C."/>
            <person name="Montgomery K."/>
            <person name="Nicetic I."/>
            <person name="Ferrari B.C."/>
        </authorList>
    </citation>
    <scope>NUCLEOTIDE SEQUENCE [LARGE SCALE GENOMIC DNA]</scope>
    <source>
        <strain evidence="2 3">SPB151</strain>
    </source>
</reference>
<evidence type="ECO:0000259" key="1">
    <source>
        <dbReference type="Pfam" id="PF13490"/>
    </source>
</evidence>
<organism evidence="2 3">
    <name type="scientific">Kribbella qitaiheensis</name>
    <dbReference type="NCBI Taxonomy" id="1544730"/>
    <lineage>
        <taxon>Bacteria</taxon>
        <taxon>Bacillati</taxon>
        <taxon>Actinomycetota</taxon>
        <taxon>Actinomycetes</taxon>
        <taxon>Propionibacteriales</taxon>
        <taxon>Kribbellaceae</taxon>
        <taxon>Kribbella</taxon>
    </lineage>
</organism>
<dbReference type="Proteomes" id="UP000515563">
    <property type="component" value="Chromosome"/>
</dbReference>